<organism evidence="3 4">
    <name type="scientific">Cesiribacter andamanensis AMV16</name>
    <dbReference type="NCBI Taxonomy" id="1279009"/>
    <lineage>
        <taxon>Bacteria</taxon>
        <taxon>Pseudomonadati</taxon>
        <taxon>Bacteroidota</taxon>
        <taxon>Cytophagia</taxon>
        <taxon>Cytophagales</taxon>
        <taxon>Cesiribacteraceae</taxon>
        <taxon>Cesiribacter</taxon>
    </lineage>
</organism>
<keyword evidence="3" id="KW-0436">Ligase</keyword>
<evidence type="ECO:0000313" key="4">
    <source>
        <dbReference type="Proteomes" id="UP000011910"/>
    </source>
</evidence>
<evidence type="ECO:0000259" key="1">
    <source>
        <dbReference type="Pfam" id="PF01225"/>
    </source>
</evidence>
<sequence>MSEKISKKYHFIAIGGSVMHHLAIALHRSGHQVTGSDDGFFDPSRSNLQRFGLLPEQTGWFPEKVSPELDAVILGMHARSDNPELAKAQQLGLPVYSFPEFIYNQSRDKQRIVIAGSHGKTTITSMIMHVLRENNRRFDYMVGAEVEGFDGMVKLSDAPIIILEGDEYLTSPLDRTPKFLHYHHHIALISGIAWDHANVFPTEEVYVKQFELLADASPKGGSLVYCEEDPLASIIGIKKQEDVNQLPYTTHPHEVRNGEAILKTPAGPVPVQVFGSHNMQNISGAYQVCRRIGITDEEFYSAIGSFKGAAKRLQILSQTPATTVFRDFAHAPSKVEASVRAVLERNPSRKLIACLELHTFSSLSRSFLPKYQHSFGNADLAAVYYNPQVVDQKRLESFSEQEVQEAFGHPRMQVFTEPRLLEAWVRQQDTTNTNILFMSSANFGGIDLQHLAQDLAK</sequence>
<dbReference type="PANTHER" id="PTHR43445:SF5">
    <property type="entry name" value="UDP-N-ACETYLMURAMATE--L-ALANYL-GAMMA-D-GLUTAMYL-MESO-2,6-DIAMINOHEPTANDIOATE LIGASE"/>
    <property type="match status" value="1"/>
</dbReference>
<dbReference type="Gene3D" id="3.90.190.20">
    <property type="entry name" value="Mur ligase, C-terminal domain"/>
    <property type="match status" value="1"/>
</dbReference>
<comment type="caution">
    <text evidence="3">The sequence shown here is derived from an EMBL/GenBank/DDBJ whole genome shotgun (WGS) entry which is preliminary data.</text>
</comment>
<proteinExistence type="predicted"/>
<accession>M7NGH1</accession>
<dbReference type="Pfam" id="PF01225">
    <property type="entry name" value="Mur_ligase"/>
    <property type="match status" value="1"/>
</dbReference>
<dbReference type="SUPFAM" id="SSF53244">
    <property type="entry name" value="MurD-like peptide ligases, peptide-binding domain"/>
    <property type="match status" value="1"/>
</dbReference>
<dbReference type="InterPro" id="IPR036615">
    <property type="entry name" value="Mur_ligase_C_dom_sf"/>
</dbReference>
<gene>
    <name evidence="3" type="primary">mpl</name>
    <name evidence="3" type="ORF">ADICEAN_03945</name>
</gene>
<dbReference type="Gene3D" id="3.40.50.720">
    <property type="entry name" value="NAD(P)-binding Rossmann-like Domain"/>
    <property type="match status" value="1"/>
</dbReference>
<dbReference type="PATRIC" id="fig|1279009.4.peg.3990"/>
<dbReference type="Proteomes" id="UP000011910">
    <property type="component" value="Unassembled WGS sequence"/>
</dbReference>
<dbReference type="PANTHER" id="PTHR43445">
    <property type="entry name" value="UDP-N-ACETYLMURAMATE--L-ALANINE LIGASE-RELATED"/>
    <property type="match status" value="1"/>
</dbReference>
<reference evidence="3 4" key="1">
    <citation type="journal article" date="2013" name="Genome Announc.">
        <title>Draft Genome Sequence of Cesiribacter andamanensis Strain AMV16T, Isolated from a Soil Sample from a Mud Volcano in the Andaman Islands, India.</title>
        <authorList>
            <person name="Shivaji S."/>
            <person name="Ara S."/>
            <person name="Begum Z."/>
            <person name="Srinivas T.N."/>
            <person name="Singh A."/>
            <person name="Kumar Pinnaka A."/>
        </authorList>
    </citation>
    <scope>NUCLEOTIDE SEQUENCE [LARGE SCALE GENOMIC DNA]</scope>
    <source>
        <strain evidence="3 4">AMV16</strain>
    </source>
</reference>
<dbReference type="Gene3D" id="3.40.1190.10">
    <property type="entry name" value="Mur-like, catalytic domain"/>
    <property type="match status" value="1"/>
</dbReference>
<dbReference type="InterPro" id="IPR013221">
    <property type="entry name" value="Mur_ligase_cen"/>
</dbReference>
<name>M7NGH1_9BACT</name>
<dbReference type="InterPro" id="IPR036565">
    <property type="entry name" value="Mur-like_cat_sf"/>
</dbReference>
<dbReference type="EC" id="6.3.2.-" evidence="3"/>
<keyword evidence="4" id="KW-1185">Reference proteome</keyword>
<dbReference type="GO" id="GO:0005524">
    <property type="term" value="F:ATP binding"/>
    <property type="evidence" value="ECO:0007669"/>
    <property type="project" value="InterPro"/>
</dbReference>
<protein>
    <submittedName>
        <fullName evidence="3">UDP-N-acetylmuramate:L-alanyl-gamma-D-glutamyl-meso-diaminopimelate ligase</fullName>
        <ecNumber evidence="3">6.3.2.-</ecNumber>
    </submittedName>
</protein>
<dbReference type="Pfam" id="PF08245">
    <property type="entry name" value="Mur_ligase_M"/>
    <property type="match status" value="1"/>
</dbReference>
<dbReference type="InterPro" id="IPR000713">
    <property type="entry name" value="Mur_ligase_N"/>
</dbReference>
<dbReference type="EMBL" id="AODQ01000166">
    <property type="protein sequence ID" value="EMR00930.1"/>
    <property type="molecule type" value="Genomic_DNA"/>
</dbReference>
<dbReference type="RefSeq" id="WP_009197322.1">
    <property type="nucleotide sequence ID" value="NZ_AODQ01000166.1"/>
</dbReference>
<feature type="domain" description="Mur ligase central" evidence="2">
    <location>
        <begin position="114"/>
        <end position="287"/>
    </location>
</feature>
<dbReference type="SUPFAM" id="SSF51984">
    <property type="entry name" value="MurCD N-terminal domain"/>
    <property type="match status" value="1"/>
</dbReference>
<dbReference type="InterPro" id="IPR050061">
    <property type="entry name" value="MurCDEF_pg_biosynth"/>
</dbReference>
<dbReference type="AlphaFoldDB" id="M7NGH1"/>
<dbReference type="GO" id="GO:0016881">
    <property type="term" value="F:acid-amino acid ligase activity"/>
    <property type="evidence" value="ECO:0007669"/>
    <property type="project" value="InterPro"/>
</dbReference>
<dbReference type="SUPFAM" id="SSF53623">
    <property type="entry name" value="MurD-like peptide ligases, catalytic domain"/>
    <property type="match status" value="1"/>
</dbReference>
<evidence type="ECO:0000259" key="2">
    <source>
        <dbReference type="Pfam" id="PF08245"/>
    </source>
</evidence>
<dbReference type="STRING" id="1279009.ADICEAN_03945"/>
<feature type="domain" description="Mur ligase N-terminal catalytic" evidence="1">
    <location>
        <begin position="8"/>
        <end position="37"/>
    </location>
</feature>
<dbReference type="eggNOG" id="COG0773">
    <property type="taxonomic scope" value="Bacteria"/>
</dbReference>
<evidence type="ECO:0000313" key="3">
    <source>
        <dbReference type="EMBL" id="EMR00930.1"/>
    </source>
</evidence>